<dbReference type="SUPFAM" id="SSF52151">
    <property type="entry name" value="FabD/lysophospholipase-like"/>
    <property type="match status" value="1"/>
</dbReference>
<keyword evidence="3 4" id="KW-0443">Lipid metabolism</keyword>
<comment type="caution">
    <text evidence="4">Lacks conserved residue(s) required for the propagation of feature annotation.</text>
</comment>
<keyword evidence="2 4" id="KW-0442">Lipid degradation</keyword>
<reference evidence="7" key="1">
    <citation type="submission" date="2024-07" db="EMBL/GenBank/DDBJ databases">
        <title>Identification and characteristics of an arsenic-resistant bacterial isolate, which belongs to a novel species.</title>
        <authorList>
            <person name="Juszczyk A."/>
            <person name="Kowalczyk A."/>
            <person name="Was K."/>
            <person name="Kosowicz W."/>
            <person name="Budzyn A."/>
            <person name="Latowski D."/>
        </authorList>
    </citation>
    <scope>NUCLEOTIDE SEQUENCE</scope>
    <source>
        <strain evidence="7">As8PL</strain>
    </source>
</reference>
<feature type="short sequence motif" description="GXSXG" evidence="4">
    <location>
        <begin position="37"/>
        <end position="41"/>
    </location>
</feature>
<evidence type="ECO:0000256" key="1">
    <source>
        <dbReference type="ARBA" id="ARBA00022801"/>
    </source>
</evidence>
<evidence type="ECO:0000256" key="5">
    <source>
        <dbReference type="SAM" id="Coils"/>
    </source>
</evidence>
<evidence type="ECO:0000256" key="4">
    <source>
        <dbReference type="PROSITE-ProRule" id="PRU01161"/>
    </source>
</evidence>
<gene>
    <name evidence="7" type="ORF">AB3N04_02745</name>
</gene>
<name>A0AB39BUN4_9BACI</name>
<feature type="coiled-coil region" evidence="5">
    <location>
        <begin position="212"/>
        <end position="269"/>
    </location>
</feature>
<dbReference type="InterPro" id="IPR002641">
    <property type="entry name" value="PNPLA_dom"/>
</dbReference>
<dbReference type="PANTHER" id="PTHR14226">
    <property type="entry name" value="NEUROPATHY TARGET ESTERASE/SWISS CHEESE D.MELANOGASTER"/>
    <property type="match status" value="1"/>
</dbReference>
<dbReference type="Pfam" id="PF19890">
    <property type="entry name" value="DUF6363"/>
    <property type="match status" value="1"/>
</dbReference>
<evidence type="ECO:0000259" key="6">
    <source>
        <dbReference type="PROSITE" id="PS51635"/>
    </source>
</evidence>
<dbReference type="AlphaFoldDB" id="A0AB39BUN4"/>
<feature type="active site" description="Proton acceptor" evidence="4">
    <location>
        <position position="160"/>
    </location>
</feature>
<evidence type="ECO:0000256" key="2">
    <source>
        <dbReference type="ARBA" id="ARBA00022963"/>
    </source>
</evidence>
<dbReference type="InterPro" id="IPR050301">
    <property type="entry name" value="NTE"/>
</dbReference>
<dbReference type="Gene3D" id="3.40.1090.10">
    <property type="entry name" value="Cytosolic phospholipase A2 catalytic domain"/>
    <property type="match status" value="2"/>
</dbReference>
<feature type="short sequence motif" description="DGA/G" evidence="4">
    <location>
        <begin position="160"/>
        <end position="162"/>
    </location>
</feature>
<accession>A0AB39BUN4</accession>
<dbReference type="InterPro" id="IPR037483">
    <property type="entry name" value="YjjU-like"/>
</dbReference>
<dbReference type="Pfam" id="PF01734">
    <property type="entry name" value="Patatin"/>
    <property type="match status" value="1"/>
</dbReference>
<dbReference type="CDD" id="cd07208">
    <property type="entry name" value="Pat_hypo_Ecoli_yjju_like"/>
    <property type="match status" value="1"/>
</dbReference>
<dbReference type="PROSITE" id="PS51635">
    <property type="entry name" value="PNPLA"/>
    <property type="match status" value="1"/>
</dbReference>
<dbReference type="GO" id="GO:0016042">
    <property type="term" value="P:lipid catabolic process"/>
    <property type="evidence" value="ECO:0007669"/>
    <property type="project" value="UniProtKB-UniRule"/>
</dbReference>
<dbReference type="InterPro" id="IPR045943">
    <property type="entry name" value="DUF6363"/>
</dbReference>
<dbReference type="GO" id="GO:0016787">
    <property type="term" value="F:hydrolase activity"/>
    <property type="evidence" value="ECO:0007669"/>
    <property type="project" value="UniProtKB-UniRule"/>
</dbReference>
<dbReference type="RefSeq" id="WP_368504617.1">
    <property type="nucleotide sequence ID" value="NZ_CP162551.1"/>
</dbReference>
<feature type="active site" description="Nucleophile" evidence="4">
    <location>
        <position position="39"/>
    </location>
</feature>
<dbReference type="EMBL" id="CP162551">
    <property type="protein sequence ID" value="XDI37253.1"/>
    <property type="molecule type" value="Genomic_DNA"/>
</dbReference>
<feature type="domain" description="PNPLA" evidence="6">
    <location>
        <begin position="6"/>
        <end position="173"/>
    </location>
</feature>
<dbReference type="PANTHER" id="PTHR14226:SF25">
    <property type="entry name" value="PHOSPHOESTERASE"/>
    <property type="match status" value="1"/>
</dbReference>
<sequence>MDRVSLVLEGGGMRAVYTAGVLEALMKHEIEIPHVIGVSAGACNGSSYVSKQIERNKKVNIDYIDRPEYLSFKNLVKTRSIFGWDFIFNTLPNELEPFDFDTFNRSEQTFTIVTTKLDTGEPFYFDKNLPKDDLLTVLKASSSIPLLAPPVVYKEQTYFDGGVADPIPVERSLAEGHKKHLIVLTQNAGYQKTPMRFTRFARWSFRNHPAFLKTMLTRYQRYNQSLKKVEEMEANGEAFVIRPKMPVRVSRLEKNKNRLEALYNEGVKDMESDLNKVEKWLAQ</sequence>
<evidence type="ECO:0000256" key="3">
    <source>
        <dbReference type="ARBA" id="ARBA00023098"/>
    </source>
</evidence>
<keyword evidence="1 4" id="KW-0378">Hydrolase</keyword>
<evidence type="ECO:0000313" key="7">
    <source>
        <dbReference type="EMBL" id="XDI37253.1"/>
    </source>
</evidence>
<dbReference type="InterPro" id="IPR016035">
    <property type="entry name" value="Acyl_Trfase/lysoPLipase"/>
</dbReference>
<protein>
    <submittedName>
        <fullName evidence="7">Patatin family protein</fullName>
    </submittedName>
</protein>
<keyword evidence="5" id="KW-0175">Coiled coil</keyword>
<proteinExistence type="predicted"/>
<organism evidence="7">
    <name type="scientific">Alkalihalophilus sp. As8PL</name>
    <dbReference type="NCBI Taxonomy" id="3237103"/>
    <lineage>
        <taxon>Bacteria</taxon>
        <taxon>Bacillati</taxon>
        <taxon>Bacillota</taxon>
        <taxon>Bacilli</taxon>
        <taxon>Bacillales</taxon>
        <taxon>Bacillaceae</taxon>
        <taxon>Alkalihalophilus</taxon>
    </lineage>
</organism>